<dbReference type="Proteomes" id="UP000198725">
    <property type="component" value="Unassembled WGS sequence"/>
</dbReference>
<evidence type="ECO:0000259" key="7">
    <source>
        <dbReference type="Pfam" id="PF02687"/>
    </source>
</evidence>
<feature type="transmembrane region" description="Helical" evidence="6">
    <location>
        <begin position="21"/>
        <end position="41"/>
    </location>
</feature>
<dbReference type="Proteomes" id="UP000321807">
    <property type="component" value="Chromosome"/>
</dbReference>
<dbReference type="GO" id="GO:0005886">
    <property type="term" value="C:plasma membrane"/>
    <property type="evidence" value="ECO:0007669"/>
    <property type="project" value="UniProtKB-SubCell"/>
</dbReference>
<evidence type="ECO:0000313" key="10">
    <source>
        <dbReference type="EMBL" id="SFK52590.1"/>
    </source>
</evidence>
<evidence type="ECO:0000256" key="3">
    <source>
        <dbReference type="ARBA" id="ARBA00022692"/>
    </source>
</evidence>
<dbReference type="PANTHER" id="PTHR30572">
    <property type="entry name" value="MEMBRANE COMPONENT OF TRANSPORTER-RELATED"/>
    <property type="match status" value="1"/>
</dbReference>
<dbReference type="PANTHER" id="PTHR30572:SF18">
    <property type="entry name" value="ABC-TYPE MACROLIDE FAMILY EXPORT SYSTEM PERMEASE COMPONENT 2"/>
    <property type="match status" value="1"/>
</dbReference>
<reference evidence="9 12" key="3">
    <citation type="submission" date="2019-08" db="EMBL/GenBank/DDBJ databases">
        <title>Complete genome sequence of Rhodanobacter glycinis strain T01E-68 isolated from tomato root.</title>
        <authorList>
            <person name="Weon H.-Y."/>
            <person name="Lee S.A."/>
        </authorList>
    </citation>
    <scope>NUCLEOTIDE SEQUENCE [LARGE SCALE GENOMIC DNA]</scope>
    <source>
        <strain evidence="9 12">T01E-68</strain>
    </source>
</reference>
<feature type="domain" description="MacB-like periplasmic core" evidence="8">
    <location>
        <begin position="20"/>
        <end position="276"/>
    </location>
</feature>
<keyword evidence="4 6" id="KW-1133">Transmembrane helix</keyword>
<accession>A0A1I4A8S9</accession>
<evidence type="ECO:0000259" key="8">
    <source>
        <dbReference type="Pfam" id="PF12704"/>
    </source>
</evidence>
<dbReference type="GO" id="GO:0022857">
    <property type="term" value="F:transmembrane transporter activity"/>
    <property type="evidence" value="ECO:0007669"/>
    <property type="project" value="TreeGrafter"/>
</dbReference>
<dbReference type="Pfam" id="PF12704">
    <property type="entry name" value="MacB_PCD"/>
    <property type="match status" value="1"/>
</dbReference>
<sequence length="440" mass="48030">MFGYYLDLALRSLRRNKVLSALMMLAIALGIGASITMLTVLHNLSGNPLPQRSGVLFHPQVDPRPANLPGASKEPPDGLTYLDAVNLYQLGIAPRRAVMSANWLPTRLDAPDSPLAMRTDRATTADFFAMFDVPFVYGSAWSAQDDANHAQVVVLSKALNQKLFGGADSVGKTLVIATKTFRVVGVIGDWNPQPHFYDVDDVNDGGAFADAEQMYLPFFTWLNLPQDYGYGPMRCWGNDPNAGGHDPKAKQCTWAQFWVELDTAAQVDSYRSALKQYSEQQHQLGRFQRAPNVRLRGLLDWLDYKHVVPVTVRMQTWIAFGVLLICMINTVGLMVAKFLRKSGEIGVRRALGASGRAVFLQCLVEAGVVGVAGGLLGLPLAWIGLWMVRQQPVSFAASAHLDLSMLGAALLLALLATLGAGVWPAWRASRVAPALQVKSL</sequence>
<dbReference type="EMBL" id="CP042807">
    <property type="protein sequence ID" value="QEE25551.1"/>
    <property type="molecule type" value="Genomic_DNA"/>
</dbReference>
<reference evidence="10" key="2">
    <citation type="submission" date="2016-10" db="EMBL/GenBank/DDBJ databases">
        <authorList>
            <person name="de Groot N.N."/>
        </authorList>
    </citation>
    <scope>NUCLEOTIDE SEQUENCE [LARGE SCALE GENOMIC DNA]</scope>
    <source>
        <strain evidence="10">MO64</strain>
    </source>
</reference>
<keyword evidence="5 6" id="KW-0472">Membrane</keyword>
<evidence type="ECO:0000256" key="1">
    <source>
        <dbReference type="ARBA" id="ARBA00004651"/>
    </source>
</evidence>
<dbReference type="InterPro" id="IPR025857">
    <property type="entry name" value="MacB_PCD"/>
</dbReference>
<comment type="subcellular location">
    <subcellularLocation>
        <location evidence="1">Cell membrane</location>
        <topology evidence="1">Multi-pass membrane protein</topology>
    </subcellularLocation>
</comment>
<dbReference type="InterPro" id="IPR003838">
    <property type="entry name" value="ABC3_permease_C"/>
</dbReference>
<evidence type="ECO:0000256" key="6">
    <source>
        <dbReference type="SAM" id="Phobius"/>
    </source>
</evidence>
<protein>
    <submittedName>
        <fullName evidence="9">FtsX-like permease family protein</fullName>
    </submittedName>
    <submittedName>
        <fullName evidence="10">Putative ABC transport system permease protein</fullName>
    </submittedName>
</protein>
<evidence type="ECO:0000256" key="2">
    <source>
        <dbReference type="ARBA" id="ARBA00022475"/>
    </source>
</evidence>
<feature type="transmembrane region" description="Helical" evidence="6">
    <location>
        <begin position="357"/>
        <end position="383"/>
    </location>
</feature>
<dbReference type="AlphaFoldDB" id="A0A1I4A8S9"/>
<feature type="domain" description="ABC3 transporter permease C-terminal" evidence="7">
    <location>
        <begin position="318"/>
        <end position="432"/>
    </location>
</feature>
<dbReference type="InterPro" id="IPR050250">
    <property type="entry name" value="Macrolide_Exporter_MacB"/>
</dbReference>
<reference evidence="11" key="1">
    <citation type="submission" date="2016-10" db="EMBL/GenBank/DDBJ databases">
        <authorList>
            <person name="Varghese N."/>
            <person name="Submissions S."/>
        </authorList>
    </citation>
    <scope>NUCLEOTIDE SEQUENCE [LARGE SCALE GENOMIC DNA]</scope>
    <source>
        <strain evidence="11">MO64</strain>
    </source>
</reference>
<dbReference type="EMBL" id="FOSR01000003">
    <property type="protein sequence ID" value="SFK52590.1"/>
    <property type="molecule type" value="Genomic_DNA"/>
</dbReference>
<gene>
    <name evidence="9" type="ORF">CS053_14340</name>
    <name evidence="10" type="ORF">SAMN05192579_103304</name>
</gene>
<keyword evidence="3 6" id="KW-0812">Transmembrane</keyword>
<name>A0A1I4A8S9_9GAMM</name>
<feature type="transmembrane region" description="Helical" evidence="6">
    <location>
        <begin position="403"/>
        <end position="426"/>
    </location>
</feature>
<organism evidence="10 11">
    <name type="scientific">Rhodanobacter glycinis</name>
    <dbReference type="NCBI Taxonomy" id="582702"/>
    <lineage>
        <taxon>Bacteria</taxon>
        <taxon>Pseudomonadati</taxon>
        <taxon>Pseudomonadota</taxon>
        <taxon>Gammaproteobacteria</taxon>
        <taxon>Lysobacterales</taxon>
        <taxon>Rhodanobacteraceae</taxon>
        <taxon>Rhodanobacter</taxon>
    </lineage>
</organism>
<dbReference type="Pfam" id="PF02687">
    <property type="entry name" value="FtsX"/>
    <property type="match status" value="1"/>
</dbReference>
<feature type="transmembrane region" description="Helical" evidence="6">
    <location>
        <begin position="317"/>
        <end position="336"/>
    </location>
</feature>
<dbReference type="KEGG" id="rgl:CS053_14340"/>
<evidence type="ECO:0000313" key="9">
    <source>
        <dbReference type="EMBL" id="QEE25551.1"/>
    </source>
</evidence>
<evidence type="ECO:0000256" key="4">
    <source>
        <dbReference type="ARBA" id="ARBA00022989"/>
    </source>
</evidence>
<dbReference type="RefSeq" id="WP_092702261.1">
    <property type="nucleotide sequence ID" value="NZ_CP042807.1"/>
</dbReference>
<evidence type="ECO:0000313" key="11">
    <source>
        <dbReference type="Proteomes" id="UP000198725"/>
    </source>
</evidence>
<keyword evidence="11" id="KW-1185">Reference proteome</keyword>
<evidence type="ECO:0000313" key="12">
    <source>
        <dbReference type="Proteomes" id="UP000321807"/>
    </source>
</evidence>
<keyword evidence="2" id="KW-1003">Cell membrane</keyword>
<evidence type="ECO:0000256" key="5">
    <source>
        <dbReference type="ARBA" id="ARBA00023136"/>
    </source>
</evidence>
<proteinExistence type="predicted"/>